<sequence>MKVFGGKAIKTNKIKPNYANISLESLHYAPYQRKPKGELVKAIANNFDWDLFGVISVSYRDGKYWIVDGGHRVAGLSLKDKSAKVLCCVWEGLSYEEECAKFLKFNSQRNSLNAAEKFHAKVEEGNPEAIDIVAIMKKFNFSYAGSNITNCDIIKPINAVEYIYSKYGSEVLNNTLGIIKSTWLGDKESLTCKVLKGMSTFLNEYQTINFTILRRALDGISPKDLEIEAIVKAGINKKKISLSGGQCKFYHICLAIRDLYNENAPKGKRIA</sequence>
<protein>
    <submittedName>
        <fullName evidence="1">Uncharacterized protein</fullName>
    </submittedName>
</protein>
<evidence type="ECO:0000313" key="2">
    <source>
        <dbReference type="Proteomes" id="UP000611762"/>
    </source>
</evidence>
<organism evidence="1 2">
    <name type="scientific">Congzhengia minquanensis</name>
    <dbReference type="NCBI Taxonomy" id="2763657"/>
    <lineage>
        <taxon>Bacteria</taxon>
        <taxon>Bacillati</taxon>
        <taxon>Bacillota</taxon>
        <taxon>Clostridia</taxon>
        <taxon>Eubacteriales</taxon>
        <taxon>Oscillospiraceae</taxon>
        <taxon>Congzhengia</taxon>
    </lineage>
</organism>
<dbReference type="EMBL" id="JACRSU010000002">
    <property type="protein sequence ID" value="MBC8540792.1"/>
    <property type="molecule type" value="Genomic_DNA"/>
</dbReference>
<gene>
    <name evidence="1" type="ORF">H8698_07360</name>
</gene>
<reference evidence="1" key="1">
    <citation type="submission" date="2020-08" db="EMBL/GenBank/DDBJ databases">
        <title>Genome public.</title>
        <authorList>
            <person name="Liu C."/>
            <person name="Sun Q."/>
        </authorList>
    </citation>
    <scope>NUCLEOTIDE SEQUENCE</scope>
    <source>
        <strain evidence="1">H8</strain>
    </source>
</reference>
<proteinExistence type="predicted"/>
<name>A0A926DN76_9FIRM</name>
<keyword evidence="2" id="KW-1185">Reference proteome</keyword>
<dbReference type="RefSeq" id="WP_249311940.1">
    <property type="nucleotide sequence ID" value="NZ_JACRSU010000002.1"/>
</dbReference>
<dbReference type="Pfam" id="PF20188">
    <property type="entry name" value="DUF6551"/>
    <property type="match status" value="1"/>
</dbReference>
<dbReference type="AlphaFoldDB" id="A0A926DN76"/>
<accession>A0A926DN76</accession>
<evidence type="ECO:0000313" key="1">
    <source>
        <dbReference type="EMBL" id="MBC8540792.1"/>
    </source>
</evidence>
<comment type="caution">
    <text evidence="1">The sequence shown here is derived from an EMBL/GenBank/DDBJ whole genome shotgun (WGS) entry which is preliminary data.</text>
</comment>
<dbReference type="InterPro" id="IPR046681">
    <property type="entry name" value="DUF6551"/>
</dbReference>
<dbReference type="Proteomes" id="UP000611762">
    <property type="component" value="Unassembled WGS sequence"/>
</dbReference>